<feature type="transmembrane region" description="Helical" evidence="2">
    <location>
        <begin position="21"/>
        <end position="39"/>
    </location>
</feature>
<evidence type="ECO:0000256" key="2">
    <source>
        <dbReference type="SAM" id="Phobius"/>
    </source>
</evidence>
<accession>A0A0U1LM59</accession>
<evidence type="ECO:0000256" key="1">
    <source>
        <dbReference type="SAM" id="MobiDB-lite"/>
    </source>
</evidence>
<proteinExistence type="predicted"/>
<feature type="transmembrane region" description="Helical" evidence="2">
    <location>
        <begin position="51"/>
        <end position="74"/>
    </location>
</feature>
<dbReference type="OMA" id="MVCRLYK"/>
<dbReference type="OrthoDB" id="5344006at2759"/>
<feature type="compositionally biased region" description="Basic and acidic residues" evidence="1">
    <location>
        <begin position="302"/>
        <end position="321"/>
    </location>
</feature>
<feature type="region of interest" description="Disordered" evidence="1">
    <location>
        <begin position="262"/>
        <end position="321"/>
    </location>
</feature>
<dbReference type="EMBL" id="CVMT01000001">
    <property type="protein sequence ID" value="CRG84039.1"/>
    <property type="molecule type" value="Genomic_DNA"/>
</dbReference>
<evidence type="ECO:0000313" key="4">
    <source>
        <dbReference type="Proteomes" id="UP000054383"/>
    </source>
</evidence>
<keyword evidence="2" id="KW-0812">Transmembrane</keyword>
<dbReference type="AlphaFoldDB" id="A0A0U1LM59"/>
<gene>
    <name evidence="3" type="ORF">PISL3812_01381</name>
</gene>
<reference evidence="3 4" key="1">
    <citation type="submission" date="2015-04" db="EMBL/GenBank/DDBJ databases">
        <authorList>
            <person name="Syromyatnikov M.Y."/>
            <person name="Popov V.N."/>
        </authorList>
    </citation>
    <scope>NUCLEOTIDE SEQUENCE [LARGE SCALE GENOMIC DNA]</scope>
    <source>
        <strain evidence="3">WF-38-12</strain>
    </source>
</reference>
<keyword evidence="4" id="KW-1185">Reference proteome</keyword>
<protein>
    <recommendedName>
        <fullName evidence="5">MARVEL domain-containing protein</fullName>
    </recommendedName>
</protein>
<organism evidence="3 4">
    <name type="scientific">Talaromyces islandicus</name>
    <name type="common">Penicillium islandicum</name>
    <dbReference type="NCBI Taxonomy" id="28573"/>
    <lineage>
        <taxon>Eukaryota</taxon>
        <taxon>Fungi</taxon>
        <taxon>Dikarya</taxon>
        <taxon>Ascomycota</taxon>
        <taxon>Pezizomycotina</taxon>
        <taxon>Eurotiomycetes</taxon>
        <taxon>Eurotiomycetidae</taxon>
        <taxon>Eurotiales</taxon>
        <taxon>Trichocomaceae</taxon>
        <taxon>Talaromyces</taxon>
        <taxon>Talaromyces sect. Islandici</taxon>
    </lineage>
</organism>
<keyword evidence="2" id="KW-1133">Transmembrane helix</keyword>
<name>A0A0U1LM59_TALIS</name>
<evidence type="ECO:0008006" key="5">
    <source>
        <dbReference type="Google" id="ProtNLM"/>
    </source>
</evidence>
<evidence type="ECO:0000313" key="3">
    <source>
        <dbReference type="EMBL" id="CRG84039.1"/>
    </source>
</evidence>
<feature type="transmembrane region" description="Helical" evidence="2">
    <location>
        <begin position="81"/>
        <end position="101"/>
    </location>
</feature>
<dbReference type="Proteomes" id="UP000054383">
    <property type="component" value="Unassembled WGS sequence"/>
</dbReference>
<feature type="transmembrane region" description="Helical" evidence="2">
    <location>
        <begin position="133"/>
        <end position="153"/>
    </location>
</feature>
<sequence>MGRASFASSPYSAGSFYFARGLWAISTAIVTAILIYFAIHLHSDGFRLPYAFVVLLVACFLTLLSLIFTGILYCSNRLNPVLSMVLNIILLILWIASIGILGYSMKGTIGPTCNTSNWGTSTGVMVCRLYKTLFAFVVVSLAMAFFHIILDVIARRDRFNLSRVGSMRYRDDDIKLHDRTESSVPALSGALGDDPHQHHREDAYNAFGTIRPEEPQYTHRHPVPEDDDPIANNMTTNPYHDGFENEPQPAHRHHAAAVSNNNHEHYDGIPDIPAPGPRWAANSSPYSPLHSRFDEQTGYESYRPHDTQYQHTPYDRYDYAR</sequence>
<keyword evidence="2" id="KW-0472">Membrane</keyword>